<reference evidence="3 4" key="1">
    <citation type="submission" date="2018-01" db="EMBL/GenBank/DDBJ databases">
        <title>Genome sequence of a Cantenovulum-like bacteria.</title>
        <authorList>
            <person name="Tan W.R."/>
            <person name="Lau N.-S."/>
            <person name="Go F."/>
            <person name="Amirul A.-A.A."/>
        </authorList>
    </citation>
    <scope>NUCLEOTIDE SEQUENCE [LARGE SCALE GENOMIC DNA]</scope>
    <source>
        <strain evidence="3 4">CCB-QB4</strain>
    </source>
</reference>
<keyword evidence="2" id="KW-0812">Transmembrane</keyword>
<dbReference type="PANTHER" id="PTHR32063:SF0">
    <property type="entry name" value="SWARMING MOTILITY PROTEIN SWRC"/>
    <property type="match status" value="1"/>
</dbReference>
<feature type="transmembrane region" description="Helical" evidence="2">
    <location>
        <begin position="854"/>
        <end position="874"/>
    </location>
</feature>
<keyword evidence="4" id="KW-1185">Reference proteome</keyword>
<evidence type="ECO:0000256" key="2">
    <source>
        <dbReference type="SAM" id="Phobius"/>
    </source>
</evidence>
<dbReference type="RefSeq" id="WP_108603066.1">
    <property type="nucleotide sequence ID" value="NZ_CP026604.1"/>
</dbReference>
<feature type="transmembrane region" description="Helical" evidence="2">
    <location>
        <begin position="467"/>
        <end position="490"/>
    </location>
</feature>
<dbReference type="Gene3D" id="3.30.70.1440">
    <property type="entry name" value="Multidrug efflux transporter AcrB pore domain"/>
    <property type="match status" value="1"/>
</dbReference>
<sequence length="1063" mass="116847">MLSMIDTALSRSRTVLMVFILLLITGSVTYSNIPKESNPDITIPVVYVSITHDGISPEDGERMLVRPMEKELRSIEGLKEMKATASEGHASINLEFVAGYDVNVALADVRDKVAVAKGYLPQDTEEPTVHQVTMASMQPVLTVMLSGPISERGLLTVARELKNKLEGMNEVLEVSIGGDRQDILEVIVDPLKLESYGLEQADIFDLISKNNRLVAAGTLDAGQGRFAIKVPSVFESLQDIWQLPVKINGDRVVTFKDVAEVRRSYMDPTTFARLNGEPSVSLEVKKRPGENIIQTVEKIKQLVETAKQLPIWPNALIVTYTGDQSKDVKMMLTDLQNNVLSAVLLVVIVVVSILGARTAALVGISIPGSFLTGILVLSIFGLTINIVVLFALIMAVGMLVDGAIVVTEYADRCMSEGMDKRKAYIEASRRMAWPITASTATTLAAFAPLIFWPGIMGEFMKYLPITLIATLAASLAMALVFVPTLGSLFGKARPVSAQTRKQMIQAEQGELTTLTGFTGKYVRMLHTAIRHPIKILLASIVIAVLVFMAYGASKLGAEFFPDVDAGGVNIYVRSEGDLSIYEKDKILKQVEARIDSMQEVETRYALSGQYGNVGYIRLNPVDWQYRRKLDAIVEEVYQRTEDLYGVELEIRRDENSPGGAAKDVNIELSSRYPERVADSVRKMKAALMADDAFVNVQDDASKPGIEWQLKVDRENAARFAADALLVGNTVAMVTNGLRVGEFRPNDVDKEVDIRVRFPVENRHLGKIDELNVQTPYGLVPIEYFVERVAAQKVDSIKKVDSRQVISVTADMAPGYLLNQELPRMQAAFAELGIDPTVEVRVKGQNEEEAESLEFLKKAFLVALFIMAIILVTQFNSFYQAFLILSAVLFSTVGVFLGLLIAQKPFGIVMSGIGVIALAGIVVNNNIVLIDTYNVLRRQGVAAMEAIVRTGAQRLRPVLMTTVTTILGLMPMVLEMNIDLVNRTTEFGAPSTQWWSQLATAVAGGLAFATLLTLVLTPCLLALGHNVHIKFTGWRQRRAESRQRNALDANEGVTDTQEKLKTVA</sequence>
<keyword evidence="2" id="KW-0472">Membrane</keyword>
<dbReference type="Pfam" id="PF00873">
    <property type="entry name" value="ACR_tran"/>
    <property type="match status" value="1"/>
</dbReference>
<dbReference type="PRINTS" id="PR00702">
    <property type="entry name" value="ACRIFLAVINRP"/>
</dbReference>
<feature type="transmembrane region" description="Helical" evidence="2">
    <location>
        <begin position="956"/>
        <end position="973"/>
    </location>
</feature>
<feature type="transmembrane region" description="Helical" evidence="2">
    <location>
        <begin position="335"/>
        <end position="354"/>
    </location>
</feature>
<dbReference type="GO" id="GO:0042910">
    <property type="term" value="F:xenobiotic transmembrane transporter activity"/>
    <property type="evidence" value="ECO:0007669"/>
    <property type="project" value="TreeGrafter"/>
</dbReference>
<dbReference type="Gene3D" id="3.30.70.1430">
    <property type="entry name" value="Multidrug efflux transporter AcrB pore domain"/>
    <property type="match status" value="2"/>
</dbReference>
<evidence type="ECO:0000313" key="3">
    <source>
        <dbReference type="EMBL" id="AWB67017.1"/>
    </source>
</evidence>
<dbReference type="GO" id="GO:0005886">
    <property type="term" value="C:plasma membrane"/>
    <property type="evidence" value="ECO:0007669"/>
    <property type="project" value="TreeGrafter"/>
</dbReference>
<dbReference type="Gene3D" id="3.30.2090.10">
    <property type="entry name" value="Multidrug efflux transporter AcrB TolC docking domain, DN and DC subdomains"/>
    <property type="match status" value="2"/>
</dbReference>
<dbReference type="SUPFAM" id="SSF82714">
    <property type="entry name" value="Multidrug efflux transporter AcrB TolC docking domain, DN and DC subdomains"/>
    <property type="match status" value="1"/>
</dbReference>
<evidence type="ECO:0000313" key="4">
    <source>
        <dbReference type="Proteomes" id="UP000244441"/>
    </source>
</evidence>
<feature type="region of interest" description="Disordered" evidence="1">
    <location>
        <begin position="1041"/>
        <end position="1063"/>
    </location>
</feature>
<dbReference type="AlphaFoldDB" id="A0A2S0VS30"/>
<feature type="transmembrane region" description="Helical" evidence="2">
    <location>
        <begin position="881"/>
        <end position="901"/>
    </location>
</feature>
<dbReference type="Proteomes" id="UP000244441">
    <property type="component" value="Chromosome"/>
</dbReference>
<accession>A0A2S0VS30</accession>
<gene>
    <name evidence="3" type="ORF">C2869_11460</name>
</gene>
<dbReference type="Gene3D" id="1.20.1640.10">
    <property type="entry name" value="Multidrug efflux transporter AcrB transmembrane domain"/>
    <property type="match status" value="2"/>
</dbReference>
<feature type="transmembrane region" description="Helical" evidence="2">
    <location>
        <begin position="907"/>
        <end position="935"/>
    </location>
</feature>
<keyword evidence="2" id="KW-1133">Transmembrane helix</keyword>
<dbReference type="KEGG" id="cate:C2869_11460"/>
<protein>
    <submittedName>
        <fullName evidence="3">MFS transporter</fullName>
    </submittedName>
</protein>
<evidence type="ECO:0000256" key="1">
    <source>
        <dbReference type="SAM" id="MobiDB-lite"/>
    </source>
</evidence>
<feature type="transmembrane region" description="Helical" evidence="2">
    <location>
        <begin position="993"/>
        <end position="1022"/>
    </location>
</feature>
<organism evidence="3 4">
    <name type="scientific">Saccharobesus litoralis</name>
    <dbReference type="NCBI Taxonomy" id="2172099"/>
    <lineage>
        <taxon>Bacteria</taxon>
        <taxon>Pseudomonadati</taxon>
        <taxon>Pseudomonadota</taxon>
        <taxon>Gammaproteobacteria</taxon>
        <taxon>Alteromonadales</taxon>
        <taxon>Alteromonadaceae</taxon>
        <taxon>Saccharobesus</taxon>
    </lineage>
</organism>
<dbReference type="InterPro" id="IPR001036">
    <property type="entry name" value="Acrflvin-R"/>
</dbReference>
<dbReference type="PANTHER" id="PTHR32063">
    <property type="match status" value="1"/>
</dbReference>
<dbReference type="InterPro" id="IPR027463">
    <property type="entry name" value="AcrB_DN_DC_subdom"/>
</dbReference>
<feature type="transmembrane region" description="Helical" evidence="2">
    <location>
        <begin position="533"/>
        <end position="552"/>
    </location>
</feature>
<name>A0A2S0VS30_9ALTE</name>
<dbReference type="OrthoDB" id="5287122at2"/>
<dbReference type="Gene3D" id="3.30.70.1320">
    <property type="entry name" value="Multidrug efflux transporter AcrB pore domain like"/>
    <property type="match status" value="1"/>
</dbReference>
<proteinExistence type="predicted"/>
<dbReference type="SUPFAM" id="SSF82693">
    <property type="entry name" value="Multidrug efflux transporter AcrB pore domain, PN1, PN2, PC1 and PC2 subdomains"/>
    <property type="match status" value="2"/>
</dbReference>
<dbReference type="EMBL" id="CP026604">
    <property type="protein sequence ID" value="AWB67017.1"/>
    <property type="molecule type" value="Genomic_DNA"/>
</dbReference>
<dbReference type="SUPFAM" id="SSF82866">
    <property type="entry name" value="Multidrug efflux transporter AcrB transmembrane domain"/>
    <property type="match status" value="2"/>
</dbReference>
<feature type="transmembrane region" description="Helical" evidence="2">
    <location>
        <begin position="431"/>
        <end position="455"/>
    </location>
</feature>